<comment type="caution">
    <text evidence="3">The sequence shown here is derived from an EMBL/GenBank/DDBJ whole genome shotgun (WGS) entry which is preliminary data.</text>
</comment>
<evidence type="ECO:0000256" key="1">
    <source>
        <dbReference type="SAM" id="MobiDB-lite"/>
    </source>
</evidence>
<reference evidence="3 4" key="1">
    <citation type="submission" date="2019-02" db="EMBL/GenBank/DDBJ databases">
        <title>Draft genome sequences of novel Actinobacteria.</title>
        <authorList>
            <person name="Sahin N."/>
            <person name="Ay H."/>
            <person name="Saygin H."/>
        </authorList>
    </citation>
    <scope>NUCLEOTIDE SEQUENCE [LARGE SCALE GENOMIC DNA]</scope>
    <source>
        <strain evidence="3 4">KC603</strain>
    </source>
</reference>
<accession>A0A4R4RSY3</accession>
<proteinExistence type="predicted"/>
<feature type="domain" description="DUF4082" evidence="2">
    <location>
        <begin position="63"/>
        <end position="202"/>
    </location>
</feature>
<dbReference type="InterPro" id="IPR011050">
    <property type="entry name" value="Pectin_lyase_fold/virulence"/>
</dbReference>
<keyword evidence="4" id="KW-1185">Reference proteome</keyword>
<dbReference type="AlphaFoldDB" id="A0A4R4RSY3"/>
<dbReference type="OrthoDB" id="505641at2"/>
<evidence type="ECO:0000313" key="3">
    <source>
        <dbReference type="EMBL" id="TDC53137.1"/>
    </source>
</evidence>
<sequence length="540" mass="58064">MTHMPIRSRASRRIRRVRRRRIRIRLSTAIATVVAIVSGVTVALALTPDDARSTHGIFADDLAPRTAVDPDRRAVELGVRFSPQEGGSVTALQYYQGSRTHDVTTATLWSADGDVLARASFEASRSVGWRTVELEKPVQLTAGETYVASYHAPRGGYAVTERDLTRRQVRNGFLLQAGAGVYHYSSRSRFPDDTYQGSNYLVDIVYDTDSLPTVPPVPPAESPKPTPTTTPTPKPTPTATATPKPTPTPTPTRTPTATPKPTPSPTPTRPAEPSNPGAFPTRESAGLPDGWSPERTVQGDLRITEAGAVVEDLRVVNGTIFVDAPNVTLRRIDAVGTGVVNDPRNICRNGLVIEDSTFTPRDRTSDQDIFVIGPGGYTVRNVLIDGVPEGLRAAGDDYGCEGVTVEDSYIKVSPPTSCGDWHGDGIQGYYGGHLKVRNSTVILEEEQGCWGTAAFFYPHSQGNTSLDVDGLLVAGGGYPFRNGMPGSVRNLNVVEGSWGYGPIDVKCSVMETWEAQVVRLDGAGQPVPVKPISCSMEGGR</sequence>
<dbReference type="Pfam" id="PF13313">
    <property type="entry name" value="DUF4082"/>
    <property type="match status" value="1"/>
</dbReference>
<feature type="region of interest" description="Disordered" evidence="1">
    <location>
        <begin position="212"/>
        <end position="294"/>
    </location>
</feature>
<feature type="compositionally biased region" description="Pro residues" evidence="1">
    <location>
        <begin position="213"/>
        <end position="236"/>
    </location>
</feature>
<organism evidence="3 4">
    <name type="scientific">Jiangella ureilytica</name>
    <dbReference type="NCBI Taxonomy" id="2530374"/>
    <lineage>
        <taxon>Bacteria</taxon>
        <taxon>Bacillati</taxon>
        <taxon>Actinomycetota</taxon>
        <taxon>Actinomycetes</taxon>
        <taxon>Jiangellales</taxon>
        <taxon>Jiangellaceae</taxon>
        <taxon>Jiangella</taxon>
    </lineage>
</organism>
<evidence type="ECO:0000259" key="2">
    <source>
        <dbReference type="Pfam" id="PF13313"/>
    </source>
</evidence>
<dbReference type="Proteomes" id="UP000295621">
    <property type="component" value="Unassembled WGS sequence"/>
</dbReference>
<feature type="compositionally biased region" description="Pro residues" evidence="1">
    <location>
        <begin position="244"/>
        <end position="270"/>
    </location>
</feature>
<dbReference type="InterPro" id="IPR025141">
    <property type="entry name" value="DUF4082"/>
</dbReference>
<protein>
    <submittedName>
        <fullName evidence="3">DUF4082 domain-containing protein</fullName>
    </submittedName>
</protein>
<dbReference type="EMBL" id="SMKL01000011">
    <property type="protein sequence ID" value="TDC53137.1"/>
    <property type="molecule type" value="Genomic_DNA"/>
</dbReference>
<gene>
    <name evidence="3" type="ORF">E1212_06885</name>
</gene>
<name>A0A4R4RSY3_9ACTN</name>
<evidence type="ECO:0000313" key="4">
    <source>
        <dbReference type="Proteomes" id="UP000295621"/>
    </source>
</evidence>
<dbReference type="SUPFAM" id="SSF51126">
    <property type="entry name" value="Pectin lyase-like"/>
    <property type="match status" value="1"/>
</dbReference>